<dbReference type="PANTHER" id="PTHR43092">
    <property type="entry name" value="L-CYSTEINE DESULFHYDRASE"/>
    <property type="match status" value="1"/>
</dbReference>
<dbReference type="STRING" id="246404.A0A507FGD4"/>
<name>A0A507FGD4_9FUNG</name>
<dbReference type="OrthoDB" id="5978656at2759"/>
<feature type="domain" description="Aminotransferase class V" evidence="2">
    <location>
        <begin position="176"/>
        <end position="330"/>
    </location>
</feature>
<evidence type="ECO:0000256" key="1">
    <source>
        <dbReference type="ARBA" id="ARBA00022898"/>
    </source>
</evidence>
<organism evidence="3 4">
    <name type="scientific">Chytriomyces confervae</name>
    <dbReference type="NCBI Taxonomy" id="246404"/>
    <lineage>
        <taxon>Eukaryota</taxon>
        <taxon>Fungi</taxon>
        <taxon>Fungi incertae sedis</taxon>
        <taxon>Chytridiomycota</taxon>
        <taxon>Chytridiomycota incertae sedis</taxon>
        <taxon>Chytridiomycetes</taxon>
        <taxon>Chytridiales</taxon>
        <taxon>Chytriomycetaceae</taxon>
        <taxon>Chytriomyces</taxon>
    </lineage>
</organism>
<protein>
    <recommendedName>
        <fullName evidence="2">Aminotransferase class V domain-containing protein</fullName>
    </recommendedName>
</protein>
<accession>A0A507FGD4</accession>
<dbReference type="InterPro" id="IPR000192">
    <property type="entry name" value="Aminotrans_V_dom"/>
</dbReference>
<sequence>MQQPTPAPALGSAELRSLFALDPDYVATNHGSFGATPRAVMDARQQKLYDIEANPDYFMKITYDAKLDEALLPVAKLLGLETVADVVFTVNATTGVNAVLRSLKQILKASGRPSPSSKQKILCFSSVYGNVLNGINYTTTNDGFGILNVDIPIPISEVDLLGRVNAVIESERAQGNDIVLAIYDMISSVPGVIVPVEKLTALFKSRGVLTCIDAAHAIGQVPIDLNVIQADFFVSNLHKWLYVPRGCAVFYVAPRFQGVIHHPVISESKPMDWRREFHWVGTTDVSAYLCTKAALEFRAWIGGEAAIMDYTHRLAVRGGQIVADILGTRVLKGVGPGEETDGDAYYAAMVNVLVPDTDVVKQGGDMFMGALQARMLKEDKVGVAPYKYGGMYWIRLSAQVYLNEGDFVVAGNTLKRVLGV</sequence>
<comment type="caution">
    <text evidence="3">The sequence shown here is derived from an EMBL/GenBank/DDBJ whole genome shotgun (WGS) entry which is preliminary data.</text>
</comment>
<dbReference type="Pfam" id="PF00266">
    <property type="entry name" value="Aminotran_5"/>
    <property type="match status" value="1"/>
</dbReference>
<keyword evidence="4" id="KW-1185">Reference proteome</keyword>
<dbReference type="AlphaFoldDB" id="A0A507FGD4"/>
<dbReference type="EMBL" id="QEAP01000113">
    <property type="protein sequence ID" value="TPX74680.1"/>
    <property type="molecule type" value="Genomic_DNA"/>
</dbReference>
<dbReference type="InterPro" id="IPR015424">
    <property type="entry name" value="PyrdxlP-dep_Trfase"/>
</dbReference>
<dbReference type="InterPro" id="IPR015421">
    <property type="entry name" value="PyrdxlP-dep_Trfase_major"/>
</dbReference>
<reference evidence="3 4" key="1">
    <citation type="journal article" date="2019" name="Sci. Rep.">
        <title>Comparative genomics of chytrid fungi reveal insights into the obligate biotrophic and pathogenic lifestyle of Synchytrium endobioticum.</title>
        <authorList>
            <person name="van de Vossenberg B.T.L.H."/>
            <person name="Warris S."/>
            <person name="Nguyen H.D.T."/>
            <person name="van Gent-Pelzer M.P.E."/>
            <person name="Joly D.L."/>
            <person name="van de Geest H.C."/>
            <person name="Bonants P.J.M."/>
            <person name="Smith D.S."/>
            <person name="Levesque C.A."/>
            <person name="van der Lee T.A.J."/>
        </authorList>
    </citation>
    <scope>NUCLEOTIDE SEQUENCE [LARGE SCALE GENOMIC DNA]</scope>
    <source>
        <strain evidence="3 4">CBS 675.73</strain>
    </source>
</reference>
<keyword evidence="1" id="KW-0663">Pyridoxal phosphate</keyword>
<dbReference type="Gene3D" id="3.40.640.10">
    <property type="entry name" value="Type I PLP-dependent aspartate aminotransferase-like (Major domain)"/>
    <property type="match status" value="1"/>
</dbReference>
<gene>
    <name evidence="3" type="ORF">CcCBS67573_g04033</name>
</gene>
<evidence type="ECO:0000313" key="3">
    <source>
        <dbReference type="EMBL" id="TPX74680.1"/>
    </source>
</evidence>
<evidence type="ECO:0000313" key="4">
    <source>
        <dbReference type="Proteomes" id="UP000320333"/>
    </source>
</evidence>
<dbReference type="SUPFAM" id="SSF53383">
    <property type="entry name" value="PLP-dependent transferases"/>
    <property type="match status" value="1"/>
</dbReference>
<dbReference type="PANTHER" id="PTHR43092:SF2">
    <property type="entry name" value="HERCYNYLCYSTEINE SULFOXIDE LYASE"/>
    <property type="match status" value="1"/>
</dbReference>
<dbReference type="Proteomes" id="UP000320333">
    <property type="component" value="Unassembled WGS sequence"/>
</dbReference>
<evidence type="ECO:0000259" key="2">
    <source>
        <dbReference type="Pfam" id="PF00266"/>
    </source>
</evidence>
<proteinExistence type="predicted"/>